<sequence>MLGCTLRKMSTARYSPSVTTRAWSGRSSAREMNLDGRRLESRATSAR</sequence>
<reference evidence="2" key="1">
    <citation type="submission" date="2014-09" db="EMBL/GenBank/DDBJ databases">
        <authorList>
            <person name="Magalhaes I.L.F."/>
            <person name="Oliveira U."/>
            <person name="Santos F.R."/>
            <person name="Vidigal T.H.D.A."/>
            <person name="Brescovit A.D."/>
            <person name="Santos A.J."/>
        </authorList>
    </citation>
    <scope>NUCLEOTIDE SEQUENCE</scope>
    <source>
        <tissue evidence="2">Shoot tissue taken approximately 20 cm above the soil surface</tissue>
    </source>
</reference>
<evidence type="ECO:0000313" key="2">
    <source>
        <dbReference type="EMBL" id="JAD21712.1"/>
    </source>
</evidence>
<proteinExistence type="predicted"/>
<accession>A0A0A8YEW7</accession>
<reference evidence="2" key="2">
    <citation type="journal article" date="2015" name="Data Brief">
        <title>Shoot transcriptome of the giant reed, Arundo donax.</title>
        <authorList>
            <person name="Barrero R.A."/>
            <person name="Guerrero F.D."/>
            <person name="Moolhuijzen P."/>
            <person name="Goolsby J.A."/>
            <person name="Tidwell J."/>
            <person name="Bellgard S.E."/>
            <person name="Bellgard M.I."/>
        </authorList>
    </citation>
    <scope>NUCLEOTIDE SEQUENCE</scope>
    <source>
        <tissue evidence="2">Shoot tissue taken approximately 20 cm above the soil surface</tissue>
    </source>
</reference>
<evidence type="ECO:0000256" key="1">
    <source>
        <dbReference type="SAM" id="MobiDB-lite"/>
    </source>
</evidence>
<organism evidence="2">
    <name type="scientific">Arundo donax</name>
    <name type="common">Giant reed</name>
    <name type="synonym">Donax arundinaceus</name>
    <dbReference type="NCBI Taxonomy" id="35708"/>
    <lineage>
        <taxon>Eukaryota</taxon>
        <taxon>Viridiplantae</taxon>
        <taxon>Streptophyta</taxon>
        <taxon>Embryophyta</taxon>
        <taxon>Tracheophyta</taxon>
        <taxon>Spermatophyta</taxon>
        <taxon>Magnoliopsida</taxon>
        <taxon>Liliopsida</taxon>
        <taxon>Poales</taxon>
        <taxon>Poaceae</taxon>
        <taxon>PACMAD clade</taxon>
        <taxon>Arundinoideae</taxon>
        <taxon>Arundineae</taxon>
        <taxon>Arundo</taxon>
    </lineage>
</organism>
<protein>
    <submittedName>
        <fullName evidence="2">Uncharacterized protein</fullName>
    </submittedName>
</protein>
<feature type="region of interest" description="Disordered" evidence="1">
    <location>
        <begin position="24"/>
        <end position="47"/>
    </location>
</feature>
<feature type="compositionally biased region" description="Basic and acidic residues" evidence="1">
    <location>
        <begin position="28"/>
        <end position="41"/>
    </location>
</feature>
<dbReference type="EMBL" id="GBRH01276183">
    <property type="protein sequence ID" value="JAD21712.1"/>
    <property type="molecule type" value="Transcribed_RNA"/>
</dbReference>
<dbReference type="AlphaFoldDB" id="A0A0A8YEW7"/>
<name>A0A0A8YEW7_ARUDO</name>